<dbReference type="InterPro" id="IPR011268">
    <property type="entry name" value="Purine_phosphorylase"/>
</dbReference>
<dbReference type="EMBL" id="DSVQ01000017">
    <property type="protein sequence ID" value="HGT40484.1"/>
    <property type="molecule type" value="Genomic_DNA"/>
</dbReference>
<dbReference type="InterPro" id="IPR035994">
    <property type="entry name" value="Nucleoside_phosphorylase_sf"/>
</dbReference>
<evidence type="ECO:0000256" key="5">
    <source>
        <dbReference type="PIRNR" id="PIRNR000477"/>
    </source>
</evidence>
<dbReference type="Gene3D" id="3.40.50.1580">
    <property type="entry name" value="Nucleoside phosphorylase domain"/>
    <property type="match status" value="1"/>
</dbReference>
<gene>
    <name evidence="7" type="ORF">ENS64_14665</name>
</gene>
<dbReference type="InterPro" id="IPR000845">
    <property type="entry name" value="Nucleoside_phosphorylase_d"/>
</dbReference>
<dbReference type="PROSITE" id="PS01240">
    <property type="entry name" value="PNP_MTAP_2"/>
    <property type="match status" value="1"/>
</dbReference>
<keyword evidence="3 5" id="KW-0328">Glycosyltransferase</keyword>
<evidence type="ECO:0000256" key="4">
    <source>
        <dbReference type="ARBA" id="ARBA00022679"/>
    </source>
</evidence>
<dbReference type="PANTHER" id="PTHR11904">
    <property type="entry name" value="METHYLTHIOADENOSINE/PURINE NUCLEOSIDE PHOSPHORYLASE"/>
    <property type="match status" value="1"/>
</dbReference>
<dbReference type="GO" id="GO:0004731">
    <property type="term" value="F:purine-nucleoside phosphorylase activity"/>
    <property type="evidence" value="ECO:0007669"/>
    <property type="project" value="UniProtKB-EC"/>
</dbReference>
<evidence type="ECO:0000256" key="3">
    <source>
        <dbReference type="ARBA" id="ARBA00022676"/>
    </source>
</evidence>
<dbReference type="GO" id="GO:0009116">
    <property type="term" value="P:nucleoside metabolic process"/>
    <property type="evidence" value="ECO:0007669"/>
    <property type="project" value="InterPro"/>
</dbReference>
<dbReference type="SUPFAM" id="SSF53167">
    <property type="entry name" value="Purine and uridine phosphorylases"/>
    <property type="match status" value="1"/>
</dbReference>
<dbReference type="GO" id="GO:0005737">
    <property type="term" value="C:cytoplasm"/>
    <property type="evidence" value="ECO:0007669"/>
    <property type="project" value="TreeGrafter"/>
</dbReference>
<name>A0A7C4QQT8_9PLAN</name>
<dbReference type="Pfam" id="PF01048">
    <property type="entry name" value="PNP_UDP_1"/>
    <property type="match status" value="1"/>
</dbReference>
<keyword evidence="4 5" id="KW-0808">Transferase</keyword>
<dbReference type="NCBIfam" id="TIGR01697">
    <property type="entry name" value="PNPH-PUNA-XAPA"/>
    <property type="match status" value="1"/>
</dbReference>
<dbReference type="PANTHER" id="PTHR11904:SF9">
    <property type="entry name" value="PURINE NUCLEOSIDE PHOSPHORYLASE-RELATED"/>
    <property type="match status" value="1"/>
</dbReference>
<evidence type="ECO:0000256" key="2">
    <source>
        <dbReference type="ARBA" id="ARBA00006751"/>
    </source>
</evidence>
<dbReference type="NCBIfam" id="NF006054">
    <property type="entry name" value="PRK08202.1"/>
    <property type="match status" value="1"/>
</dbReference>
<dbReference type="UniPathway" id="UPA00606"/>
<dbReference type="AlphaFoldDB" id="A0A7C4QQT8"/>
<sequence length="277" mass="29825">MHGLWEQVQEAAAAVRAKWSGTPRVGLILGTGLGGLTEQIQTEASIPYGEVPHFPSSTAPTHAGRLVCGTLQGIPLVAMEGRFHYYEGYSLRQVTFPVRVMKALGAELLVVTNAAGGINPQLELADIVVLEDHINLMPDNPLRGVNDDRLGPRWPDLCAPYDRRLLSITRDVALELGMGVHKGVFVAVPGPNLETRAEYRMLKALGADVVGMSTVPEVLVAIHANLKVLAFSVVTDLCLPDCLEPVEVPKILENARIGGEKLARLIPAVLSRWAASP</sequence>
<evidence type="ECO:0000256" key="1">
    <source>
        <dbReference type="ARBA" id="ARBA00005058"/>
    </source>
</evidence>
<comment type="pathway">
    <text evidence="1 5">Purine metabolism; purine nucleoside salvage.</text>
</comment>
<protein>
    <recommendedName>
        <fullName evidence="5">Purine nucleoside phosphorylase</fullName>
        <ecNumber evidence="5">2.4.2.1</ecNumber>
    </recommendedName>
    <alternativeName>
        <fullName evidence="5">Inosine-guanosine phosphorylase</fullName>
    </alternativeName>
</protein>
<proteinExistence type="inferred from homology"/>
<organism evidence="7">
    <name type="scientific">Schlesneria paludicola</name>
    <dbReference type="NCBI Taxonomy" id="360056"/>
    <lineage>
        <taxon>Bacteria</taxon>
        <taxon>Pseudomonadati</taxon>
        <taxon>Planctomycetota</taxon>
        <taxon>Planctomycetia</taxon>
        <taxon>Planctomycetales</taxon>
        <taxon>Planctomycetaceae</taxon>
        <taxon>Schlesneria</taxon>
    </lineage>
</organism>
<accession>A0A7C4QQT8</accession>
<feature type="domain" description="Nucleoside phosphorylase" evidence="6">
    <location>
        <begin position="24"/>
        <end position="270"/>
    </location>
</feature>
<evidence type="ECO:0000259" key="6">
    <source>
        <dbReference type="Pfam" id="PF01048"/>
    </source>
</evidence>
<dbReference type="EC" id="2.4.2.1" evidence="5"/>
<comment type="caution">
    <text evidence="7">The sequence shown here is derived from an EMBL/GenBank/DDBJ whole genome shotgun (WGS) entry which is preliminary data.</text>
</comment>
<dbReference type="InterPro" id="IPR018099">
    <property type="entry name" value="Purine_phosphorylase-2_CS"/>
</dbReference>
<dbReference type="PIRSF" id="PIRSF000477">
    <property type="entry name" value="PurNPase"/>
    <property type="match status" value="1"/>
</dbReference>
<dbReference type="CDD" id="cd09009">
    <property type="entry name" value="PNP-EcPNPII_like"/>
    <property type="match status" value="1"/>
</dbReference>
<comment type="similarity">
    <text evidence="2 5">Belongs to the PNP/MTAP phosphorylase family.</text>
</comment>
<evidence type="ECO:0000313" key="7">
    <source>
        <dbReference type="EMBL" id="HGT40484.1"/>
    </source>
</evidence>
<comment type="function">
    <text evidence="5">The purine nucleoside phosphorylases catalyze the phosphorolytic breakdown of the N-glycosidic bond in the beta-(deoxy)ribonucleoside molecules, with the formation of the corresponding free purine bases and pentose-1-phosphate.</text>
</comment>
<reference evidence="7" key="1">
    <citation type="journal article" date="2020" name="mSystems">
        <title>Genome- and Community-Level Interaction Insights into Carbon Utilization and Element Cycling Functions of Hydrothermarchaeota in Hydrothermal Sediment.</title>
        <authorList>
            <person name="Zhou Z."/>
            <person name="Liu Y."/>
            <person name="Xu W."/>
            <person name="Pan J."/>
            <person name="Luo Z.H."/>
            <person name="Li M."/>
        </authorList>
    </citation>
    <scope>NUCLEOTIDE SEQUENCE [LARGE SCALE GENOMIC DNA]</scope>
    <source>
        <strain evidence="7">SpSt-508</strain>
    </source>
</reference>